<dbReference type="KEGG" id="bpg:Bathy01g05830"/>
<protein>
    <submittedName>
        <fullName evidence="2">Uncharacterized protein</fullName>
    </submittedName>
</protein>
<name>K8E9K8_9CHLO</name>
<reference evidence="2 3" key="1">
    <citation type="submission" date="2011-10" db="EMBL/GenBank/DDBJ databases">
        <authorList>
            <person name="Genoscope - CEA"/>
        </authorList>
    </citation>
    <scope>NUCLEOTIDE SEQUENCE [LARGE SCALE GENOMIC DNA]</scope>
    <source>
        <strain evidence="2 3">RCC 1105</strain>
    </source>
</reference>
<feature type="transmembrane region" description="Helical" evidence="1">
    <location>
        <begin position="550"/>
        <end position="568"/>
    </location>
</feature>
<accession>K8E9K8</accession>
<feature type="transmembrane region" description="Helical" evidence="1">
    <location>
        <begin position="122"/>
        <end position="141"/>
    </location>
</feature>
<proteinExistence type="predicted"/>
<evidence type="ECO:0000256" key="1">
    <source>
        <dbReference type="SAM" id="Phobius"/>
    </source>
</evidence>
<feature type="transmembrane region" description="Helical" evidence="1">
    <location>
        <begin position="520"/>
        <end position="544"/>
    </location>
</feature>
<feature type="transmembrane region" description="Helical" evidence="1">
    <location>
        <begin position="147"/>
        <end position="166"/>
    </location>
</feature>
<keyword evidence="1" id="KW-0472">Membrane</keyword>
<dbReference type="Proteomes" id="UP000198341">
    <property type="component" value="Chromosome 1"/>
</dbReference>
<sequence>MRDKNETMEVLFLLLKFSARLLIGAWLLRKYVEEKVFGDEERTWDDGMMSLWLFLTSAVEALVRAIESWREEKLKKRRWCETFVSLAMVKKNDTDDDEYLTIKKMVDIARAKIIKKESVGEVLLSASFMVACAAILALSASKGEAWQGVYVTAILMLEIFERRFFIARFVMKHRRRRSWLQYVCDDNEQQTIPKIAVGAFANSPGDEIYIVGKYRDQLFDRIVDGTHQIIHNKKYSSGSSNINDYFDRYFPPTFTDHHIKEGMVYITEGKTCPRFLCFSKEEVLNNILAFTKEEEEEDVDDASNEINLRAKIANGLLTSLMMTPGGTVMTRSEILPSTPTERNNKRTKKEKDLDVYNVGVLFNTTPRKRNKTTLLHNIDSIGVGRALVSGRHFVFLRNPPASIVSDPKIAHFFASKTCVFTTNDLVLLKKNTRVVFANTQRGTGVSYIGTFASLLTEKNFGSELAKTFFSRERAEREERDDEMYAEPVAKIETACYRLLRCCRKGILPSMERILDSNNRATFLAFSAMILSLILIAAINAQSIFIDSTAFIVSVFAPIFLCVLVDLAYTKTWIWSIFTERKMFYKTVAFGKKIHDGIEEIIYSGFSFRFKAILDDAAKEYCAENTAILHEIVVKTVVILSFFVLMIASNVAFFETEDFTIEDDRIRTNRAASTFFALVVARDSMCSFLENLSKNSVSMHQVARMRSAYEARKNETRLPKNLRRTRSMI</sequence>
<dbReference type="AlphaFoldDB" id="K8E9K8"/>
<gene>
    <name evidence="2" type="ORF">Bathy01g05830</name>
</gene>
<keyword evidence="1" id="KW-0812">Transmembrane</keyword>
<dbReference type="GeneID" id="19018318"/>
<evidence type="ECO:0000313" key="2">
    <source>
        <dbReference type="EMBL" id="CCO14324.1"/>
    </source>
</evidence>
<feature type="transmembrane region" description="Helical" evidence="1">
    <location>
        <begin position="631"/>
        <end position="653"/>
    </location>
</feature>
<dbReference type="EMBL" id="FO082278">
    <property type="protein sequence ID" value="CCO14324.1"/>
    <property type="molecule type" value="Genomic_DNA"/>
</dbReference>
<evidence type="ECO:0000313" key="3">
    <source>
        <dbReference type="Proteomes" id="UP000198341"/>
    </source>
</evidence>
<keyword evidence="1" id="KW-1133">Transmembrane helix</keyword>
<organism evidence="2 3">
    <name type="scientific">Bathycoccus prasinos</name>
    <dbReference type="NCBI Taxonomy" id="41875"/>
    <lineage>
        <taxon>Eukaryota</taxon>
        <taxon>Viridiplantae</taxon>
        <taxon>Chlorophyta</taxon>
        <taxon>Mamiellophyceae</taxon>
        <taxon>Mamiellales</taxon>
        <taxon>Bathycoccaceae</taxon>
        <taxon>Bathycoccus</taxon>
    </lineage>
</organism>
<keyword evidence="3" id="KW-1185">Reference proteome</keyword>
<dbReference type="RefSeq" id="XP_007515445.1">
    <property type="nucleotide sequence ID" value="XM_007515383.1"/>
</dbReference>